<evidence type="ECO:0000256" key="3">
    <source>
        <dbReference type="SAM" id="MobiDB-lite"/>
    </source>
</evidence>
<keyword evidence="6" id="KW-1185">Reference proteome</keyword>
<dbReference type="PANTHER" id="PTHR31001:SF40">
    <property type="entry name" value="ZN(II)2CYS6 TRANSCRIPTION FACTOR (EUROFUNG)"/>
    <property type="match status" value="1"/>
</dbReference>
<dbReference type="STRING" id="5539.A0A3E2H9H8"/>
<dbReference type="GO" id="GO:0008270">
    <property type="term" value="F:zinc ion binding"/>
    <property type="evidence" value="ECO:0007669"/>
    <property type="project" value="InterPro"/>
</dbReference>
<dbReference type="GO" id="GO:0003677">
    <property type="term" value="F:DNA binding"/>
    <property type="evidence" value="ECO:0007669"/>
    <property type="project" value="InterPro"/>
</dbReference>
<accession>A0A3E2H9H8</accession>
<evidence type="ECO:0000313" key="5">
    <source>
        <dbReference type="EMBL" id="RFU29783.1"/>
    </source>
</evidence>
<feature type="non-terminal residue" evidence="5">
    <location>
        <position position="660"/>
    </location>
</feature>
<reference evidence="5 6" key="1">
    <citation type="submission" date="2018-05" db="EMBL/GenBank/DDBJ databases">
        <title>Draft genome sequence of Scytalidium lignicola DSM 105466, a ubiquitous saprotrophic fungus.</title>
        <authorList>
            <person name="Buettner E."/>
            <person name="Gebauer A.M."/>
            <person name="Hofrichter M."/>
            <person name="Liers C."/>
            <person name="Kellner H."/>
        </authorList>
    </citation>
    <scope>NUCLEOTIDE SEQUENCE [LARGE SCALE GENOMIC DNA]</scope>
    <source>
        <strain evidence="5 6">DSM 105466</strain>
    </source>
</reference>
<dbReference type="Proteomes" id="UP000258309">
    <property type="component" value="Unassembled WGS sequence"/>
</dbReference>
<evidence type="ECO:0000256" key="1">
    <source>
        <dbReference type="ARBA" id="ARBA00004123"/>
    </source>
</evidence>
<gene>
    <name evidence="5" type="ORF">B7463_g6576</name>
</gene>
<dbReference type="PANTHER" id="PTHR31001">
    <property type="entry name" value="UNCHARACTERIZED TRANSCRIPTIONAL REGULATORY PROTEIN"/>
    <property type="match status" value="1"/>
</dbReference>
<protein>
    <recommendedName>
        <fullName evidence="4">Xylanolytic transcriptional activator regulatory domain-containing protein</fullName>
    </recommendedName>
</protein>
<evidence type="ECO:0000256" key="2">
    <source>
        <dbReference type="ARBA" id="ARBA00023242"/>
    </source>
</evidence>
<keyword evidence="2" id="KW-0539">Nucleus</keyword>
<feature type="compositionally biased region" description="Polar residues" evidence="3">
    <location>
        <begin position="1"/>
        <end position="46"/>
    </location>
</feature>
<dbReference type="GO" id="GO:0005634">
    <property type="term" value="C:nucleus"/>
    <property type="evidence" value="ECO:0007669"/>
    <property type="project" value="UniProtKB-SubCell"/>
</dbReference>
<evidence type="ECO:0000259" key="4">
    <source>
        <dbReference type="Pfam" id="PF04082"/>
    </source>
</evidence>
<comment type="caution">
    <text evidence="5">The sequence shown here is derived from an EMBL/GenBank/DDBJ whole genome shotgun (WGS) entry which is preliminary data.</text>
</comment>
<feature type="domain" description="Xylanolytic transcriptional activator regulatory" evidence="4">
    <location>
        <begin position="286"/>
        <end position="370"/>
    </location>
</feature>
<feature type="non-terminal residue" evidence="5">
    <location>
        <position position="1"/>
    </location>
</feature>
<organism evidence="5 6">
    <name type="scientific">Scytalidium lignicola</name>
    <name type="common">Hyphomycete</name>
    <dbReference type="NCBI Taxonomy" id="5539"/>
    <lineage>
        <taxon>Eukaryota</taxon>
        <taxon>Fungi</taxon>
        <taxon>Dikarya</taxon>
        <taxon>Ascomycota</taxon>
        <taxon>Pezizomycotina</taxon>
        <taxon>Leotiomycetes</taxon>
        <taxon>Leotiomycetes incertae sedis</taxon>
        <taxon>Scytalidium</taxon>
    </lineage>
</organism>
<comment type="subcellular location">
    <subcellularLocation>
        <location evidence="1">Nucleus</location>
    </subcellularLocation>
</comment>
<dbReference type="GO" id="GO:0006351">
    <property type="term" value="P:DNA-templated transcription"/>
    <property type="evidence" value="ECO:0007669"/>
    <property type="project" value="InterPro"/>
</dbReference>
<dbReference type="EMBL" id="NCSJ02000118">
    <property type="protein sequence ID" value="RFU29783.1"/>
    <property type="molecule type" value="Genomic_DNA"/>
</dbReference>
<feature type="region of interest" description="Disordered" evidence="3">
    <location>
        <begin position="1"/>
        <end position="50"/>
    </location>
</feature>
<dbReference type="Pfam" id="PF04082">
    <property type="entry name" value="Fungal_trans"/>
    <property type="match status" value="1"/>
</dbReference>
<dbReference type="InterPro" id="IPR007219">
    <property type="entry name" value="XnlR_reg_dom"/>
</dbReference>
<dbReference type="OrthoDB" id="4898680at2759"/>
<sequence length="660" mass="73977">MKTSDTTNSTKYPSHISGVSVTPINSPNLNNTGSMPEIQPASQESAGSISSGSLGLGDTVFQRSSAYHGPTSLLAVFNEHRTKFQGDLLDVGEYGASYSDSDFGESILGASIYTAPGTRMDFIIKALQYIPPREVCERLIVTFDLILYDISMDEVIIRHSIAALWSSFEEHLKLPRTLDSLAIIARVLFKNEESPLPPAPTDGLQWLNTFVGLNLRLEVLGLLFCFFGLAYLSLQDRDPMFKTPGVYGRNRKEAAWRMKECADICLKMCECTDTINEFVVALNISILVLESTCIGDEDYSSRRRHADMITTTIAAGLHRLPDYDSSQVTPATEYRRRVFCSVYLLDKVHCSLTGVPPGLTRLYCNFQLPLDLGNNELFGPRDELALAISKLDGQGWNTSENFYQVTSLRVLLLLAPIREEILELSLGINVPVTAAGISDLHKRCLQVHSLAPEKAQYYDKDGKPKSSTGRLLLCQAVSMLDLLQCRFLIDRVAVARGLTNGQGLLDISMEIIDITNMFWLKRDHLLDFAYQFDWFVACYGVPSAGVLCVELLKQSKKPSQSSLRFSRSDTIQKLMMFKGFLEWIKPTHGNYKLATRLNKVIGRIMDHVLEEREENTTQNNNDDVPLESVFPPLDEADCMDWLNGIDWTQGPWMEFNQLPP</sequence>
<dbReference type="AlphaFoldDB" id="A0A3E2H9H8"/>
<name>A0A3E2H9H8_SCYLI</name>
<proteinExistence type="predicted"/>
<dbReference type="InterPro" id="IPR050613">
    <property type="entry name" value="Sec_Metabolite_Reg"/>
</dbReference>
<dbReference type="CDD" id="cd12148">
    <property type="entry name" value="fungal_TF_MHR"/>
    <property type="match status" value="1"/>
</dbReference>
<dbReference type="OMA" id="RWEMIGI"/>
<evidence type="ECO:0000313" key="6">
    <source>
        <dbReference type="Proteomes" id="UP000258309"/>
    </source>
</evidence>